<evidence type="ECO:0000256" key="1">
    <source>
        <dbReference type="SAM" id="MobiDB-lite"/>
    </source>
</evidence>
<accession>A0AAV9I1F1</accession>
<dbReference type="AlphaFoldDB" id="A0AAV9I1F1"/>
<reference evidence="2" key="1">
    <citation type="journal article" date="2023" name="Mol. Phylogenet. Evol.">
        <title>Genome-scale phylogeny and comparative genomics of the fungal order Sordariales.</title>
        <authorList>
            <person name="Hensen N."/>
            <person name="Bonometti L."/>
            <person name="Westerberg I."/>
            <person name="Brannstrom I.O."/>
            <person name="Guillou S."/>
            <person name="Cros-Aarteil S."/>
            <person name="Calhoun S."/>
            <person name="Haridas S."/>
            <person name="Kuo A."/>
            <person name="Mondo S."/>
            <person name="Pangilinan J."/>
            <person name="Riley R."/>
            <person name="LaButti K."/>
            <person name="Andreopoulos B."/>
            <person name="Lipzen A."/>
            <person name="Chen C."/>
            <person name="Yan M."/>
            <person name="Daum C."/>
            <person name="Ng V."/>
            <person name="Clum A."/>
            <person name="Steindorff A."/>
            <person name="Ohm R.A."/>
            <person name="Martin F."/>
            <person name="Silar P."/>
            <person name="Natvig D.O."/>
            <person name="Lalanne C."/>
            <person name="Gautier V."/>
            <person name="Ament-Velasquez S.L."/>
            <person name="Kruys A."/>
            <person name="Hutchinson M.I."/>
            <person name="Powell A.J."/>
            <person name="Barry K."/>
            <person name="Miller A.N."/>
            <person name="Grigoriev I.V."/>
            <person name="Debuchy R."/>
            <person name="Gladieux P."/>
            <person name="Hiltunen Thoren M."/>
            <person name="Johannesson H."/>
        </authorList>
    </citation>
    <scope>NUCLEOTIDE SEQUENCE</scope>
    <source>
        <strain evidence="2">PSN324</strain>
    </source>
</reference>
<dbReference type="EMBL" id="MU864929">
    <property type="protein sequence ID" value="KAK4466855.1"/>
    <property type="molecule type" value="Genomic_DNA"/>
</dbReference>
<comment type="caution">
    <text evidence="2">The sequence shown here is derived from an EMBL/GenBank/DDBJ whole genome shotgun (WGS) entry which is preliminary data.</text>
</comment>
<protein>
    <recommendedName>
        <fullName evidence="4">C2H2-type domain-containing protein</fullName>
    </recommendedName>
</protein>
<feature type="region of interest" description="Disordered" evidence="1">
    <location>
        <begin position="181"/>
        <end position="260"/>
    </location>
</feature>
<proteinExistence type="predicted"/>
<dbReference type="Proteomes" id="UP001321749">
    <property type="component" value="Unassembled WGS sequence"/>
</dbReference>
<feature type="region of interest" description="Disordered" evidence="1">
    <location>
        <begin position="155"/>
        <end position="174"/>
    </location>
</feature>
<feature type="region of interest" description="Disordered" evidence="1">
    <location>
        <begin position="525"/>
        <end position="603"/>
    </location>
</feature>
<dbReference type="PANTHER" id="PTHR38166:SF1">
    <property type="entry name" value="C2H2-TYPE DOMAIN-CONTAINING PROTEIN"/>
    <property type="match status" value="1"/>
</dbReference>
<reference evidence="2" key="2">
    <citation type="submission" date="2023-06" db="EMBL/GenBank/DDBJ databases">
        <authorList>
            <consortium name="Lawrence Berkeley National Laboratory"/>
            <person name="Mondo S.J."/>
            <person name="Hensen N."/>
            <person name="Bonometti L."/>
            <person name="Westerberg I."/>
            <person name="Brannstrom I.O."/>
            <person name="Guillou S."/>
            <person name="Cros-Aarteil S."/>
            <person name="Calhoun S."/>
            <person name="Haridas S."/>
            <person name="Kuo A."/>
            <person name="Pangilinan J."/>
            <person name="Riley R."/>
            <person name="Labutti K."/>
            <person name="Andreopoulos B."/>
            <person name="Lipzen A."/>
            <person name="Chen C."/>
            <person name="Yanf M."/>
            <person name="Daum C."/>
            <person name="Ng V."/>
            <person name="Clum A."/>
            <person name="Steindorff A."/>
            <person name="Ohm R."/>
            <person name="Martin F."/>
            <person name="Silar P."/>
            <person name="Natvig D."/>
            <person name="Lalanne C."/>
            <person name="Gautier V."/>
            <person name="Ament-Velasquez S.L."/>
            <person name="Kruys A."/>
            <person name="Hutchinson M.I."/>
            <person name="Powell A.J."/>
            <person name="Barry K."/>
            <person name="Miller A.N."/>
            <person name="Grigoriev I.V."/>
            <person name="Debuchy R."/>
            <person name="Gladieux P."/>
            <person name="Thoren M.H."/>
            <person name="Johannesson H."/>
        </authorList>
    </citation>
    <scope>NUCLEOTIDE SEQUENCE</scope>
    <source>
        <strain evidence="2">PSN324</strain>
    </source>
</reference>
<dbReference type="PANTHER" id="PTHR38166">
    <property type="entry name" value="C2H2-TYPE DOMAIN-CONTAINING PROTEIN-RELATED"/>
    <property type="match status" value="1"/>
</dbReference>
<feature type="compositionally biased region" description="Polar residues" evidence="1">
    <location>
        <begin position="482"/>
        <end position="500"/>
    </location>
</feature>
<evidence type="ECO:0008006" key="4">
    <source>
        <dbReference type="Google" id="ProtNLM"/>
    </source>
</evidence>
<evidence type="ECO:0000313" key="3">
    <source>
        <dbReference type="Proteomes" id="UP001321749"/>
    </source>
</evidence>
<feature type="region of interest" description="Disordered" evidence="1">
    <location>
        <begin position="471"/>
        <end position="504"/>
    </location>
</feature>
<name>A0AAV9I1F1_9PEZI</name>
<keyword evidence="3" id="KW-1185">Reference proteome</keyword>
<feature type="compositionally biased region" description="Basic and acidic residues" evidence="1">
    <location>
        <begin position="525"/>
        <end position="538"/>
    </location>
</feature>
<gene>
    <name evidence="2" type="ORF">QBC42DRAFT_293004</name>
</gene>
<evidence type="ECO:0000313" key="2">
    <source>
        <dbReference type="EMBL" id="KAK4466855.1"/>
    </source>
</evidence>
<organism evidence="2 3">
    <name type="scientific">Cladorrhinum samala</name>
    <dbReference type="NCBI Taxonomy" id="585594"/>
    <lineage>
        <taxon>Eukaryota</taxon>
        <taxon>Fungi</taxon>
        <taxon>Dikarya</taxon>
        <taxon>Ascomycota</taxon>
        <taxon>Pezizomycotina</taxon>
        <taxon>Sordariomycetes</taxon>
        <taxon>Sordariomycetidae</taxon>
        <taxon>Sordariales</taxon>
        <taxon>Podosporaceae</taxon>
        <taxon>Cladorrhinum</taxon>
    </lineage>
</organism>
<feature type="compositionally biased region" description="Gly residues" evidence="1">
    <location>
        <begin position="237"/>
        <end position="255"/>
    </location>
</feature>
<sequence length="603" mass="66211">MSGQHQFSTRSIQEFLDEEGPLQRLFVRVYAEPKQRHQSFQAASAVQSRKTAIFHAIQNILFPLRPDPSLLHGAHEKKTNLAKFSAGDLAVGPGPRSDQCDVPGLLGEARGKPFDLDPVAPVERAESLSVQSESATDSHADCHFHPKALSVGSDVVRDISPHSPPYPDSDGGHLVLQQTFTGEQSSGNKSSGNKSSGNKSSYGSVSGSQLEGSSASPSRRDQAGPDGNGDEDEGTGDGDTGGSGDGGGDPQGGTSPGRAAPKLACPYYKRNPHMYSNTKSCCASRWPTVHRLKGHIYRVHLLPISCQRCWATFKSKSELERHLLLAERCQARVGVVLEGCTKEQEEALRKKTVQPGRSEEAKWVDVYKILFPDDDPEYIPSPYHEVWGDALEQELAQWERFVQREVLREIQQPFEDFISQLPTQCQQNYRTTMGRAVKDAQRKVFEQYRRERQLPSAAVALSLSSAAAIPPGALEESESTRGDNLSSQGNTEVTSETTTLPAPELADFDFSTLCDQTSTANEEFVKDNFDNPLDLDRRPNKRVKYQHEEGGQEAIRPFFLDAAEGQGAAGFSRENESEGNYPLSPSDLFPPEDDTDLFGATWS</sequence>
<feature type="compositionally biased region" description="Low complexity" evidence="1">
    <location>
        <begin position="185"/>
        <end position="208"/>
    </location>
</feature>